<keyword evidence="10" id="KW-0472">Membrane</keyword>
<dbReference type="InterPro" id="IPR017972">
    <property type="entry name" value="Cyt_P450_CS"/>
</dbReference>
<evidence type="ECO:0000256" key="3">
    <source>
        <dbReference type="ARBA" id="ARBA00010617"/>
    </source>
</evidence>
<name>M7TLL4_EUTLA</name>
<evidence type="ECO:0000256" key="9">
    <source>
        <dbReference type="ARBA" id="ARBA00023033"/>
    </source>
</evidence>
<evidence type="ECO:0000256" key="10">
    <source>
        <dbReference type="ARBA" id="ARBA00023136"/>
    </source>
</evidence>
<dbReference type="GO" id="GO:0032259">
    <property type="term" value="P:methylation"/>
    <property type="evidence" value="ECO:0007669"/>
    <property type="project" value="UniProtKB-KW"/>
</dbReference>
<reference evidence="15" key="1">
    <citation type="journal article" date="2013" name="Genome Announc.">
        <title>Draft genome sequence of the grapevine dieback fungus Eutypa lata UCR-EL1.</title>
        <authorList>
            <person name="Blanco-Ulate B."/>
            <person name="Rolshausen P.E."/>
            <person name="Cantu D."/>
        </authorList>
    </citation>
    <scope>NUCLEOTIDE SEQUENCE [LARGE SCALE GENOMIC DNA]</scope>
    <source>
        <strain evidence="15">UCR-EL1</strain>
    </source>
</reference>
<comment type="cofactor">
    <cofactor evidence="1 12">
        <name>heme</name>
        <dbReference type="ChEBI" id="CHEBI:30413"/>
    </cofactor>
</comment>
<dbReference type="HOGENOM" id="CLU_001570_15_0_1"/>
<dbReference type="OMA" id="NFLMPWA"/>
<dbReference type="GO" id="GO:0005506">
    <property type="term" value="F:iron ion binding"/>
    <property type="evidence" value="ECO:0007669"/>
    <property type="project" value="InterPro"/>
</dbReference>
<dbReference type="InterPro" id="IPR001128">
    <property type="entry name" value="Cyt_P450"/>
</dbReference>
<keyword evidence="15" id="KW-1185">Reference proteome</keyword>
<organism evidence="14 15">
    <name type="scientific">Eutypa lata (strain UCR-EL1)</name>
    <name type="common">Grapevine dieback disease fungus</name>
    <name type="synonym">Eutypa armeniacae</name>
    <dbReference type="NCBI Taxonomy" id="1287681"/>
    <lineage>
        <taxon>Eukaryota</taxon>
        <taxon>Fungi</taxon>
        <taxon>Dikarya</taxon>
        <taxon>Ascomycota</taxon>
        <taxon>Pezizomycotina</taxon>
        <taxon>Sordariomycetes</taxon>
        <taxon>Xylariomycetidae</taxon>
        <taxon>Xylariales</taxon>
        <taxon>Diatrypaceae</taxon>
        <taxon>Eutypa</taxon>
    </lineage>
</organism>
<dbReference type="Pfam" id="PF00067">
    <property type="entry name" value="p450"/>
    <property type="match status" value="1"/>
</dbReference>
<feature type="binding site" description="axial binding residue" evidence="12">
    <location>
        <position position="417"/>
    </location>
    <ligand>
        <name>heme</name>
        <dbReference type="ChEBI" id="CHEBI:30413"/>
    </ligand>
    <ligandPart>
        <name>Fe</name>
        <dbReference type="ChEBI" id="CHEBI:18248"/>
    </ligandPart>
</feature>
<evidence type="ECO:0000256" key="6">
    <source>
        <dbReference type="ARBA" id="ARBA00022824"/>
    </source>
</evidence>
<dbReference type="STRING" id="1287681.M7TLL4"/>
<dbReference type="Proteomes" id="UP000012174">
    <property type="component" value="Unassembled WGS sequence"/>
</dbReference>
<dbReference type="InterPro" id="IPR002403">
    <property type="entry name" value="Cyt_P450_E_grp-IV"/>
</dbReference>
<evidence type="ECO:0000256" key="5">
    <source>
        <dbReference type="ARBA" id="ARBA00022723"/>
    </source>
</evidence>
<dbReference type="AlphaFoldDB" id="M7TLL4"/>
<evidence type="ECO:0000256" key="12">
    <source>
        <dbReference type="PIRSR" id="PIRSR602403-1"/>
    </source>
</evidence>
<protein>
    <submittedName>
        <fullName evidence="14">Putative 14-alpha sterol demethylase protein</fullName>
    </submittedName>
</protein>
<evidence type="ECO:0000313" key="15">
    <source>
        <dbReference type="Proteomes" id="UP000012174"/>
    </source>
</evidence>
<keyword evidence="7 13" id="KW-0560">Oxidoreductase</keyword>
<dbReference type="Gene3D" id="1.10.630.10">
    <property type="entry name" value="Cytochrome P450"/>
    <property type="match status" value="1"/>
</dbReference>
<comment type="pathway">
    <text evidence="11">Steroid metabolism; ergosterol biosynthesis.</text>
</comment>
<keyword evidence="14" id="KW-0489">Methyltransferase</keyword>
<dbReference type="FunFam" id="1.10.630.10:FF:000033">
    <property type="entry name" value="14-alpha sterol demethylase"/>
    <property type="match status" value="1"/>
</dbReference>
<dbReference type="GO" id="GO:0008168">
    <property type="term" value="F:methyltransferase activity"/>
    <property type="evidence" value="ECO:0007669"/>
    <property type="project" value="UniProtKB-KW"/>
</dbReference>
<evidence type="ECO:0000256" key="7">
    <source>
        <dbReference type="ARBA" id="ARBA00023002"/>
    </source>
</evidence>
<sequence>MLPKTAHEPPVVFHWIPYVGSAHGDIFTFVLFGRNITCYLGVDGNEFILNGKLQDLNAEEIYGEVTTPVFGSDVVYDCPNSKFMEQKKFVKFGLTQKALESHVQSIEMEVEDYIKSNFKGSTGTIDMYNTMSQVTIFTAGRALQGKEVRSKLTNEFADLYHDLDNGFTPINFLLPWAPLPRNRRRDAARNKMRKVYEKIIQKRRQNGTPSSVEEESDMISNLMQCTYKNGQPVPDKEIAHMMIVLLMAGQHTSASASSWILLRLASQPEIADELLGEQVRVLQPQGPDRHLPPLQHSDLDKLPLLKNVIKETLRMHSSFHSIMRKVKSPMPVAGTPYVIGTDKVLLASPTMTGLSEEYFPNAKRWDPYRWGMEENNSSSSTSTADVGEKMVDYGFGAVSLKGMKNPYLPFGAGRHRCIGEKFAYVNLGVIVATMVRYFQFQSLDGAQAPPPTDYTSMLSRPLQPVLVRWTRR</sequence>
<keyword evidence="14" id="KW-0808">Transferase</keyword>
<evidence type="ECO:0000256" key="8">
    <source>
        <dbReference type="ARBA" id="ARBA00023004"/>
    </source>
</evidence>
<keyword evidence="9 13" id="KW-0503">Monooxygenase</keyword>
<dbReference type="InterPro" id="IPR036396">
    <property type="entry name" value="Cyt_P450_sf"/>
</dbReference>
<dbReference type="OrthoDB" id="1055148at2759"/>
<dbReference type="eggNOG" id="KOG0684">
    <property type="taxonomic scope" value="Eukaryota"/>
</dbReference>
<dbReference type="GO" id="GO:0005789">
    <property type="term" value="C:endoplasmic reticulum membrane"/>
    <property type="evidence" value="ECO:0007669"/>
    <property type="project" value="UniProtKB-SubCell"/>
</dbReference>
<evidence type="ECO:0000256" key="1">
    <source>
        <dbReference type="ARBA" id="ARBA00001971"/>
    </source>
</evidence>
<keyword evidence="4 12" id="KW-0349">Heme</keyword>
<proteinExistence type="inferred from homology"/>
<dbReference type="InterPro" id="IPR050529">
    <property type="entry name" value="CYP450_sterol_14alpha_dmase"/>
</dbReference>
<dbReference type="SUPFAM" id="SSF48264">
    <property type="entry name" value="Cytochrome P450"/>
    <property type="match status" value="1"/>
</dbReference>
<dbReference type="GO" id="GO:0020037">
    <property type="term" value="F:heme binding"/>
    <property type="evidence" value="ECO:0007669"/>
    <property type="project" value="InterPro"/>
</dbReference>
<evidence type="ECO:0000256" key="2">
    <source>
        <dbReference type="ARBA" id="ARBA00004389"/>
    </source>
</evidence>
<evidence type="ECO:0000256" key="11">
    <source>
        <dbReference type="ARBA" id="ARBA00029435"/>
    </source>
</evidence>
<evidence type="ECO:0000256" key="13">
    <source>
        <dbReference type="RuleBase" id="RU000461"/>
    </source>
</evidence>
<dbReference type="PRINTS" id="PR00385">
    <property type="entry name" value="P450"/>
</dbReference>
<comment type="subcellular location">
    <subcellularLocation>
        <location evidence="2">Endoplasmic reticulum membrane</location>
        <topology evidence="2">Single-pass membrane protein</topology>
    </subcellularLocation>
</comment>
<dbReference type="GO" id="GO:0008398">
    <property type="term" value="F:sterol 14-demethylase activity"/>
    <property type="evidence" value="ECO:0007669"/>
    <property type="project" value="UniProtKB-ARBA"/>
</dbReference>
<dbReference type="PRINTS" id="PR00465">
    <property type="entry name" value="EP450IV"/>
</dbReference>
<comment type="similarity">
    <text evidence="3 13">Belongs to the cytochrome P450 family.</text>
</comment>
<dbReference type="EMBL" id="KB705773">
    <property type="protein sequence ID" value="EMR70836.1"/>
    <property type="molecule type" value="Genomic_DNA"/>
</dbReference>
<dbReference type="PANTHER" id="PTHR24304">
    <property type="entry name" value="CYTOCHROME P450 FAMILY 7"/>
    <property type="match status" value="1"/>
</dbReference>
<keyword evidence="6" id="KW-0256">Endoplasmic reticulum</keyword>
<gene>
    <name evidence="14" type="ORF">UCREL1_2130</name>
</gene>
<accession>M7TLL4</accession>
<keyword evidence="8 12" id="KW-0408">Iron</keyword>
<evidence type="ECO:0000313" key="14">
    <source>
        <dbReference type="EMBL" id="EMR70836.1"/>
    </source>
</evidence>
<keyword evidence="5 12" id="KW-0479">Metal-binding</keyword>
<dbReference type="CDD" id="cd11042">
    <property type="entry name" value="CYP51-like"/>
    <property type="match status" value="1"/>
</dbReference>
<evidence type="ECO:0000256" key="4">
    <source>
        <dbReference type="ARBA" id="ARBA00022617"/>
    </source>
</evidence>
<dbReference type="PROSITE" id="PS00086">
    <property type="entry name" value="CYTOCHROME_P450"/>
    <property type="match status" value="1"/>
</dbReference>
<dbReference type="KEGG" id="ela:UCREL1_2130"/>
<dbReference type="PANTHER" id="PTHR24304:SF2">
    <property type="entry name" value="24-HYDROXYCHOLESTEROL 7-ALPHA-HYDROXYLASE"/>
    <property type="match status" value="1"/>
</dbReference>